<accession>A0AA40B2W0</accession>
<name>A0AA40B2W0_9PEZI</name>
<evidence type="ECO:0000256" key="2">
    <source>
        <dbReference type="ARBA" id="ARBA00022692"/>
    </source>
</evidence>
<evidence type="ECO:0000256" key="6">
    <source>
        <dbReference type="SAM" id="Phobius"/>
    </source>
</evidence>
<feature type="chain" id="PRO_5041334135" description="Extracellular membrane protein CFEM domain-containing protein" evidence="7">
    <location>
        <begin position="26"/>
        <end position="342"/>
    </location>
</feature>
<evidence type="ECO:0000313" key="9">
    <source>
        <dbReference type="Proteomes" id="UP001172159"/>
    </source>
</evidence>
<gene>
    <name evidence="8" type="ORF">B0T21DRAFT_293401</name>
</gene>
<evidence type="ECO:0000256" key="3">
    <source>
        <dbReference type="ARBA" id="ARBA00022989"/>
    </source>
</evidence>
<evidence type="ECO:0000313" key="8">
    <source>
        <dbReference type="EMBL" id="KAK0726684.1"/>
    </source>
</evidence>
<dbReference type="Proteomes" id="UP001172159">
    <property type="component" value="Unassembled WGS sequence"/>
</dbReference>
<comment type="caution">
    <text evidence="8">The sequence shown here is derived from an EMBL/GenBank/DDBJ whole genome shotgun (WGS) entry which is preliminary data.</text>
</comment>
<dbReference type="PANTHER" id="PTHR15549">
    <property type="entry name" value="PAIRED IMMUNOGLOBULIN-LIKE TYPE 2 RECEPTOR"/>
    <property type="match status" value="1"/>
</dbReference>
<keyword evidence="3 6" id="KW-1133">Transmembrane helix</keyword>
<keyword evidence="2 6" id="KW-0812">Transmembrane</keyword>
<evidence type="ECO:0000256" key="5">
    <source>
        <dbReference type="SAM" id="MobiDB-lite"/>
    </source>
</evidence>
<feature type="compositionally biased region" description="Low complexity" evidence="5">
    <location>
        <begin position="118"/>
        <end position="150"/>
    </location>
</feature>
<keyword evidence="7" id="KW-0732">Signal</keyword>
<dbReference type="GO" id="GO:0071944">
    <property type="term" value="C:cell periphery"/>
    <property type="evidence" value="ECO:0007669"/>
    <property type="project" value="UniProtKB-ARBA"/>
</dbReference>
<dbReference type="InterPro" id="IPR051694">
    <property type="entry name" value="Immunoregulatory_rcpt-like"/>
</dbReference>
<proteinExistence type="predicted"/>
<dbReference type="EMBL" id="JAUKTV010000010">
    <property type="protein sequence ID" value="KAK0726684.1"/>
    <property type="molecule type" value="Genomic_DNA"/>
</dbReference>
<keyword evidence="4 6" id="KW-0472">Membrane</keyword>
<organism evidence="8 9">
    <name type="scientific">Apiosordaria backusii</name>
    <dbReference type="NCBI Taxonomy" id="314023"/>
    <lineage>
        <taxon>Eukaryota</taxon>
        <taxon>Fungi</taxon>
        <taxon>Dikarya</taxon>
        <taxon>Ascomycota</taxon>
        <taxon>Pezizomycotina</taxon>
        <taxon>Sordariomycetes</taxon>
        <taxon>Sordariomycetidae</taxon>
        <taxon>Sordariales</taxon>
        <taxon>Lasiosphaeriaceae</taxon>
        <taxon>Apiosordaria</taxon>
    </lineage>
</organism>
<feature type="region of interest" description="Disordered" evidence="5">
    <location>
        <begin position="115"/>
        <end position="155"/>
    </location>
</feature>
<evidence type="ECO:0000256" key="1">
    <source>
        <dbReference type="ARBA" id="ARBA00004167"/>
    </source>
</evidence>
<dbReference type="GO" id="GO:0016020">
    <property type="term" value="C:membrane"/>
    <property type="evidence" value="ECO:0007669"/>
    <property type="project" value="UniProtKB-SubCell"/>
</dbReference>
<keyword evidence="9" id="KW-1185">Reference proteome</keyword>
<evidence type="ECO:0008006" key="10">
    <source>
        <dbReference type="Google" id="ProtNLM"/>
    </source>
</evidence>
<evidence type="ECO:0000256" key="4">
    <source>
        <dbReference type="ARBA" id="ARBA00023136"/>
    </source>
</evidence>
<comment type="subcellular location">
    <subcellularLocation>
        <location evidence="1">Membrane</location>
        <topology evidence="1">Single-pass membrane protein</topology>
    </subcellularLocation>
</comment>
<reference evidence="8" key="1">
    <citation type="submission" date="2023-06" db="EMBL/GenBank/DDBJ databases">
        <title>Genome-scale phylogeny and comparative genomics of the fungal order Sordariales.</title>
        <authorList>
            <consortium name="Lawrence Berkeley National Laboratory"/>
            <person name="Hensen N."/>
            <person name="Bonometti L."/>
            <person name="Westerberg I."/>
            <person name="Brannstrom I.O."/>
            <person name="Guillou S."/>
            <person name="Cros-Aarteil S."/>
            <person name="Calhoun S."/>
            <person name="Haridas S."/>
            <person name="Kuo A."/>
            <person name="Mondo S."/>
            <person name="Pangilinan J."/>
            <person name="Riley R."/>
            <person name="Labutti K."/>
            <person name="Andreopoulos B."/>
            <person name="Lipzen A."/>
            <person name="Chen C."/>
            <person name="Yanf M."/>
            <person name="Daum C."/>
            <person name="Ng V."/>
            <person name="Clum A."/>
            <person name="Steindorff A."/>
            <person name="Ohm R."/>
            <person name="Martin F."/>
            <person name="Silar P."/>
            <person name="Natvig D."/>
            <person name="Lalanne C."/>
            <person name="Gautier V."/>
            <person name="Ament-Velasquez S.L."/>
            <person name="Kruys A."/>
            <person name="Hutchinson M.I."/>
            <person name="Powell A.J."/>
            <person name="Barry K."/>
            <person name="Miller A.N."/>
            <person name="Grigoriev I.V."/>
            <person name="Debuchy R."/>
            <person name="Gladieux P."/>
            <person name="Thoren M.H."/>
            <person name="Johannesson H."/>
        </authorList>
    </citation>
    <scope>NUCLEOTIDE SEQUENCE</scope>
    <source>
        <strain evidence="8">CBS 540.89</strain>
    </source>
</reference>
<protein>
    <recommendedName>
        <fullName evidence="10">Extracellular membrane protein CFEM domain-containing protein</fullName>
    </recommendedName>
</protein>
<dbReference type="AlphaFoldDB" id="A0AA40B2W0"/>
<feature type="region of interest" description="Disordered" evidence="5">
    <location>
        <begin position="189"/>
        <end position="234"/>
    </location>
</feature>
<evidence type="ECO:0000256" key="7">
    <source>
        <dbReference type="SAM" id="SignalP"/>
    </source>
</evidence>
<feature type="region of interest" description="Disordered" evidence="5">
    <location>
        <begin position="289"/>
        <end position="342"/>
    </location>
</feature>
<sequence>MVSLQGRRTLPSALTVLMLASSIQAASINFDFYPQTAQDCMYQAADASKCETGVVHTTNECLCQNGGGFIENTASCLGQWSRGDLQEVYDTMSGACRDSSTPMGVSERQFMDFADGKTTSSSTSTATPSSTTTPSTASTTTSTASTTTSTEGNQGLSTGATLAGVIAGSVVGVTVLAGVVFFLLRKKRKQGEESHPMLPEQPPVGQTGHMSFTPSAGGRSGHVSPPDTGVWPPQNQPKWMPSPEPANPAYNRVSRYNWESPEHLSLPPDTQAEAEAQAQNRYTAFQPFQPHMSTVSPPPPPPSEPVHELDVPAGHPAAGREAPVEMSGTPVQSVGPRWTGQT</sequence>
<feature type="signal peptide" evidence="7">
    <location>
        <begin position="1"/>
        <end position="25"/>
    </location>
</feature>
<feature type="transmembrane region" description="Helical" evidence="6">
    <location>
        <begin position="162"/>
        <end position="184"/>
    </location>
</feature>